<dbReference type="RefSeq" id="WP_080562627.1">
    <property type="nucleotide sequence ID" value="NZ_BMPC01000059.1"/>
</dbReference>
<sequence length="107" mass="12089">MTLQDKELHDFLFNNVDDMKAENITTLDVRGKSSITDFMIVCTGTSKRHVSSIASNVSDKAKEAGLMPYGIDGEAEGEWVVVDMGNVMVHILQEEHRELYQLEKLWS</sequence>
<name>A0A6I3YS66_ALIFS</name>
<dbReference type="GO" id="GO:0017148">
    <property type="term" value="P:negative regulation of translation"/>
    <property type="evidence" value="ECO:0007669"/>
    <property type="project" value="UniProtKB-UniRule"/>
</dbReference>
<dbReference type="GO" id="GO:0090071">
    <property type="term" value="P:negative regulation of ribosome biogenesis"/>
    <property type="evidence" value="ECO:0007669"/>
    <property type="project" value="UniProtKB-UniRule"/>
</dbReference>
<evidence type="ECO:0000256" key="1">
    <source>
        <dbReference type="ARBA" id="ARBA00010574"/>
    </source>
</evidence>
<dbReference type="NCBIfam" id="TIGR00090">
    <property type="entry name" value="rsfS_iojap_ybeB"/>
    <property type="match status" value="1"/>
</dbReference>
<dbReference type="GO" id="GO:0043023">
    <property type="term" value="F:ribosomal large subunit binding"/>
    <property type="evidence" value="ECO:0007669"/>
    <property type="project" value="TreeGrafter"/>
</dbReference>
<comment type="caution">
    <text evidence="4">The sequence shown here is derived from an EMBL/GenBank/DDBJ whole genome shotgun (WGS) entry which is preliminary data.</text>
</comment>
<evidence type="ECO:0000313" key="3">
    <source>
        <dbReference type="EMBL" id="MUK45221.1"/>
    </source>
</evidence>
<keyword evidence="2" id="KW-0678">Repressor</keyword>
<comment type="subcellular location">
    <subcellularLocation>
        <location evidence="2">Cytoplasm</location>
    </subcellularLocation>
</comment>
<gene>
    <name evidence="2 4" type="primary">rsfS</name>
    <name evidence="3" type="ORF">GNP77_07475</name>
    <name evidence="4" type="ORF">GNP88_11165</name>
</gene>
<dbReference type="EMBL" id="WOBO01000006">
    <property type="protein sequence ID" value="MUK45221.1"/>
    <property type="molecule type" value="Genomic_DNA"/>
</dbReference>
<protein>
    <recommendedName>
        <fullName evidence="2">Ribosomal silencing factor RsfS</fullName>
    </recommendedName>
</protein>
<dbReference type="SUPFAM" id="SSF81301">
    <property type="entry name" value="Nucleotidyltransferase"/>
    <property type="match status" value="1"/>
</dbReference>
<evidence type="ECO:0000313" key="5">
    <source>
        <dbReference type="Proteomes" id="UP000435323"/>
    </source>
</evidence>
<dbReference type="GO" id="GO:0042256">
    <property type="term" value="P:cytosolic ribosome assembly"/>
    <property type="evidence" value="ECO:0007669"/>
    <property type="project" value="UniProtKB-UniRule"/>
</dbReference>
<comment type="similarity">
    <text evidence="1 2">Belongs to the Iojap/RsfS family.</text>
</comment>
<dbReference type="Pfam" id="PF02410">
    <property type="entry name" value="RsfS"/>
    <property type="match status" value="1"/>
</dbReference>
<comment type="subunit">
    <text evidence="2">Interacts with ribosomal protein uL14 (rplN).</text>
</comment>
<accession>A0A6I3YS66</accession>
<reference evidence="5 6" key="1">
    <citation type="submission" date="2019-11" db="EMBL/GenBank/DDBJ databases">
        <title>Using colonization assays and comparative genomics to discover symbiosis behaviors and factors in Vibrio fischeri.</title>
        <authorList>
            <person name="Bongrand C."/>
            <person name="Moriano-Gutierrez S."/>
            <person name="Arevalo P."/>
            <person name="Mcfall-Ngai M."/>
            <person name="Visick K."/>
            <person name="Polz M.F."/>
            <person name="Ruby E.G."/>
        </authorList>
    </citation>
    <scope>NUCLEOTIDE SEQUENCE [LARGE SCALE GENOMIC DNA]</scope>
    <source>
        <strain evidence="5">emors.3.2</strain>
        <strain evidence="3">Emors.3.2</strain>
        <strain evidence="4">Emors.4.1</strain>
        <strain evidence="6">emors.4.1</strain>
    </source>
</reference>
<evidence type="ECO:0000313" key="4">
    <source>
        <dbReference type="EMBL" id="MUK49726.1"/>
    </source>
</evidence>
<proteinExistence type="inferred from homology"/>
<dbReference type="InterPro" id="IPR043519">
    <property type="entry name" value="NT_sf"/>
</dbReference>
<dbReference type="GO" id="GO:0005737">
    <property type="term" value="C:cytoplasm"/>
    <property type="evidence" value="ECO:0007669"/>
    <property type="project" value="UniProtKB-SubCell"/>
</dbReference>
<keyword evidence="2" id="KW-0963">Cytoplasm</keyword>
<dbReference type="PANTHER" id="PTHR21043:SF0">
    <property type="entry name" value="MITOCHONDRIAL ASSEMBLY OF RIBOSOMAL LARGE SUBUNIT PROTEIN 1"/>
    <property type="match status" value="1"/>
</dbReference>
<organism evidence="4 6">
    <name type="scientific">Aliivibrio fischeri</name>
    <name type="common">Vibrio fischeri</name>
    <dbReference type="NCBI Taxonomy" id="668"/>
    <lineage>
        <taxon>Bacteria</taxon>
        <taxon>Pseudomonadati</taxon>
        <taxon>Pseudomonadota</taxon>
        <taxon>Gammaproteobacteria</taxon>
        <taxon>Vibrionales</taxon>
        <taxon>Vibrionaceae</taxon>
        <taxon>Aliivibrio</taxon>
    </lineage>
</organism>
<dbReference type="Gene3D" id="3.30.460.10">
    <property type="entry name" value="Beta Polymerase, domain 2"/>
    <property type="match status" value="1"/>
</dbReference>
<dbReference type="InterPro" id="IPR004394">
    <property type="entry name" value="Iojap/RsfS/C7orf30"/>
</dbReference>
<keyword evidence="2" id="KW-0810">Translation regulation</keyword>
<evidence type="ECO:0000256" key="2">
    <source>
        <dbReference type="HAMAP-Rule" id="MF_01477"/>
    </source>
</evidence>
<comment type="function">
    <text evidence="2">Functions as a ribosomal silencing factor. Interacts with ribosomal protein uL14 (rplN), blocking formation of intersubunit bridge B8. Prevents association of the 30S and 50S ribosomal subunits and the formation of functional ribosomes, thus repressing translation.</text>
</comment>
<evidence type="ECO:0000313" key="6">
    <source>
        <dbReference type="Proteomes" id="UP000448038"/>
    </source>
</evidence>
<dbReference type="PANTHER" id="PTHR21043">
    <property type="entry name" value="IOJAP SUPERFAMILY ORTHOLOG"/>
    <property type="match status" value="1"/>
</dbReference>
<dbReference type="EMBL" id="WOBN01000016">
    <property type="protein sequence ID" value="MUK49726.1"/>
    <property type="molecule type" value="Genomic_DNA"/>
</dbReference>
<dbReference type="Proteomes" id="UP000435323">
    <property type="component" value="Unassembled WGS sequence"/>
</dbReference>
<dbReference type="Proteomes" id="UP000448038">
    <property type="component" value="Unassembled WGS sequence"/>
</dbReference>
<dbReference type="HAMAP" id="MF_01477">
    <property type="entry name" value="Iojap_RsfS"/>
    <property type="match status" value="1"/>
</dbReference>
<dbReference type="AlphaFoldDB" id="A0A6I3YS66"/>